<dbReference type="AlphaFoldDB" id="A0A5N7J7T7"/>
<name>A0A5N7J7T7_9CLOT</name>
<organism evidence="2 3">
    <name type="scientific">Clostridium estertheticum</name>
    <dbReference type="NCBI Taxonomy" id="238834"/>
    <lineage>
        <taxon>Bacteria</taxon>
        <taxon>Bacillati</taxon>
        <taxon>Bacillota</taxon>
        <taxon>Clostridia</taxon>
        <taxon>Eubacteriales</taxon>
        <taxon>Clostridiaceae</taxon>
        <taxon>Clostridium</taxon>
    </lineage>
</organism>
<evidence type="ECO:0000259" key="1">
    <source>
        <dbReference type="Pfam" id="PF03551"/>
    </source>
</evidence>
<dbReference type="RefSeq" id="WP_152753931.1">
    <property type="nucleotide sequence ID" value="NZ_SPSE01000054.1"/>
</dbReference>
<evidence type="ECO:0000313" key="2">
    <source>
        <dbReference type="EMBL" id="MPQ64780.1"/>
    </source>
</evidence>
<dbReference type="EMBL" id="SPSF01000056">
    <property type="protein sequence ID" value="MPQ64780.1"/>
    <property type="molecule type" value="Genomic_DNA"/>
</dbReference>
<dbReference type="Gene3D" id="1.10.10.10">
    <property type="entry name" value="Winged helix-like DNA-binding domain superfamily/Winged helix DNA-binding domain"/>
    <property type="match status" value="1"/>
</dbReference>
<comment type="caution">
    <text evidence="2">The sequence shown here is derived from an EMBL/GenBank/DDBJ whole genome shotgun (WGS) entry which is preliminary data.</text>
</comment>
<sequence>MDKEMLKGSLDIIILQLLSKSEMYGYEIAKQIKKLAKNSLEIGEGTLYPALKRLEEKKYLESYWVSIGGKNNRKYYKTTKDGILELKRKLESLDIINDLIKELILTNQ</sequence>
<dbReference type="Proteomes" id="UP000342249">
    <property type="component" value="Unassembled WGS sequence"/>
</dbReference>
<feature type="domain" description="Transcription regulator PadR N-terminal" evidence="1">
    <location>
        <begin position="14"/>
        <end position="87"/>
    </location>
</feature>
<protein>
    <submittedName>
        <fullName evidence="2">PadR family transcriptional regulator</fullName>
    </submittedName>
</protein>
<dbReference type="InterPro" id="IPR036390">
    <property type="entry name" value="WH_DNA-bd_sf"/>
</dbReference>
<evidence type="ECO:0000313" key="3">
    <source>
        <dbReference type="Proteomes" id="UP000342249"/>
    </source>
</evidence>
<dbReference type="InterPro" id="IPR052509">
    <property type="entry name" value="Metal_resp_DNA-bind_regulator"/>
</dbReference>
<dbReference type="Pfam" id="PF03551">
    <property type="entry name" value="PadR"/>
    <property type="match status" value="1"/>
</dbReference>
<dbReference type="PANTHER" id="PTHR33169:SF25">
    <property type="entry name" value="DNA-BINDING PROTEIN YIZB-RELATED"/>
    <property type="match status" value="1"/>
</dbReference>
<proteinExistence type="predicted"/>
<dbReference type="PANTHER" id="PTHR33169">
    <property type="entry name" value="PADR-FAMILY TRANSCRIPTIONAL REGULATOR"/>
    <property type="match status" value="1"/>
</dbReference>
<accession>A0A5N7J7T7</accession>
<reference evidence="2 3" key="1">
    <citation type="journal article" date="2019" name="Lett. Appl. Microbiol.">
        <title>A case of 'blown pack' spoilage of vacuum-packaged pork likely associated with Clostridium estertheticum in Canada.</title>
        <authorList>
            <person name="Zhang P."/>
            <person name="Ward P."/>
            <person name="McMullen L.M."/>
            <person name="Yang X."/>
        </authorList>
    </citation>
    <scope>NUCLEOTIDE SEQUENCE [LARGE SCALE GENOMIC DNA]</scope>
    <source>
        <strain evidence="2 3">MA19</strain>
    </source>
</reference>
<dbReference type="SUPFAM" id="SSF46785">
    <property type="entry name" value="Winged helix' DNA-binding domain"/>
    <property type="match status" value="1"/>
</dbReference>
<dbReference type="InterPro" id="IPR036388">
    <property type="entry name" value="WH-like_DNA-bd_sf"/>
</dbReference>
<dbReference type="InterPro" id="IPR005149">
    <property type="entry name" value="Tscrpt_reg_PadR_N"/>
</dbReference>
<gene>
    <name evidence="2" type="ORF">E4V82_22170</name>
</gene>